<feature type="domain" description="Phosphatase PP2A regulatory subunit A/Splicing factor 3B subunit 1-like HEAT repeat" evidence="4">
    <location>
        <begin position="278"/>
        <end position="354"/>
    </location>
</feature>
<dbReference type="Gene3D" id="1.25.10.10">
    <property type="entry name" value="Leucine-rich Repeat Variant"/>
    <property type="match status" value="1"/>
</dbReference>
<gene>
    <name evidence="6" type="ORF">WOLCODRAFT_22135</name>
</gene>
<sequence>MDPGYSVEDVAPIAILMDELRAEDVQLRLNAIHRVSTIALALGPERARDELIPFLQESVDDEDEVLLALAEELGRDFEQYIGGPEYAHVLLGPLENLCAVEETLVRDKAAESITKVSAALNQAQIEQYYIPLLQRLSHGEWFTSRTSSCPLFAAAYDKVSPPMQDELRRSFAALGTDDTPMVRRAAAKSLGPFVKKFTKQHVVTDGLAIYRRLQQDDQDSVRLLTVEDLIAIAQQLFPAEVNELLLKQIRQTATDKSWRVRYMAAAHFNELAEAVGQDLVREELINHYVQLLKDNEAEVRTAAAGQVPGFAKLLEKEVILARIVPCVRDLCQDNSQHVRAALANQISGLAPLLGKDSTIEHLLPLFLHLLKDEFPEVRLNIISKLDQVNSVIGIELLSESLLPAIVELAEDKSWRVRQAIIEYIPLLANQLGKPFFDEQLGNLCMSWLGDTVYSIREAATINLKKLTEVFGVEWAKVQIVPKVVGMGQHPNYLFRMTTVQAISVIAPSLTLDIVRGDIIDTLLQLANDPIPNIRFNVAKALEILSTAFSDTPDGRQLTQQKIVPVLEALKNDQDADVRFFASRALSKAHEIGGGM</sequence>
<evidence type="ECO:0000256" key="2">
    <source>
        <dbReference type="ARBA" id="ARBA00038332"/>
    </source>
</evidence>
<dbReference type="InterPro" id="IPR021133">
    <property type="entry name" value="HEAT_type_2"/>
</dbReference>
<dbReference type="PANTHER" id="PTHR10648:SF4">
    <property type="entry name" value="PROTEIN PHOSPHATASE 2 (FORMERLY 2A), REGULATORY SUBUNIT A, BETA ISOFORM-RELATED"/>
    <property type="match status" value="1"/>
</dbReference>
<feature type="repeat" description="HEAT" evidence="3">
    <location>
        <begin position="284"/>
        <end position="322"/>
    </location>
</feature>
<comment type="similarity">
    <text evidence="2">Belongs to the phosphatase 2A regulatory subunit A family.</text>
</comment>
<reference evidence="6 7" key="1">
    <citation type="journal article" date="2012" name="Science">
        <title>The Paleozoic origin of enzymatic lignin decomposition reconstructed from 31 fungal genomes.</title>
        <authorList>
            <person name="Floudas D."/>
            <person name="Binder M."/>
            <person name="Riley R."/>
            <person name="Barry K."/>
            <person name="Blanchette R.A."/>
            <person name="Henrissat B."/>
            <person name="Martinez A.T."/>
            <person name="Otillar R."/>
            <person name="Spatafora J.W."/>
            <person name="Yadav J.S."/>
            <person name="Aerts A."/>
            <person name="Benoit I."/>
            <person name="Boyd A."/>
            <person name="Carlson A."/>
            <person name="Copeland A."/>
            <person name="Coutinho P.M."/>
            <person name="de Vries R.P."/>
            <person name="Ferreira P."/>
            <person name="Findley K."/>
            <person name="Foster B."/>
            <person name="Gaskell J."/>
            <person name="Glotzer D."/>
            <person name="Gorecki P."/>
            <person name="Heitman J."/>
            <person name="Hesse C."/>
            <person name="Hori C."/>
            <person name="Igarashi K."/>
            <person name="Jurgens J.A."/>
            <person name="Kallen N."/>
            <person name="Kersten P."/>
            <person name="Kohler A."/>
            <person name="Kuees U."/>
            <person name="Kumar T.K.A."/>
            <person name="Kuo A."/>
            <person name="LaButti K."/>
            <person name="Larrondo L.F."/>
            <person name="Lindquist E."/>
            <person name="Ling A."/>
            <person name="Lombard V."/>
            <person name="Lucas S."/>
            <person name="Lundell T."/>
            <person name="Martin R."/>
            <person name="McLaughlin D.J."/>
            <person name="Morgenstern I."/>
            <person name="Morin E."/>
            <person name="Murat C."/>
            <person name="Nagy L.G."/>
            <person name="Nolan M."/>
            <person name="Ohm R.A."/>
            <person name="Patyshakuliyeva A."/>
            <person name="Rokas A."/>
            <person name="Ruiz-Duenas F.J."/>
            <person name="Sabat G."/>
            <person name="Salamov A."/>
            <person name="Samejima M."/>
            <person name="Schmutz J."/>
            <person name="Slot J.C."/>
            <person name="St John F."/>
            <person name="Stenlid J."/>
            <person name="Sun H."/>
            <person name="Sun S."/>
            <person name="Syed K."/>
            <person name="Tsang A."/>
            <person name="Wiebenga A."/>
            <person name="Young D."/>
            <person name="Pisabarro A."/>
            <person name="Eastwood D.C."/>
            <person name="Martin F."/>
            <person name="Cullen D."/>
            <person name="Grigoriev I.V."/>
            <person name="Hibbett D.S."/>
        </authorList>
    </citation>
    <scope>NUCLEOTIDE SEQUENCE [LARGE SCALE GENOMIC DNA]</scope>
    <source>
        <strain evidence="6 7">MD-104</strain>
    </source>
</reference>
<dbReference type="Proteomes" id="UP000218811">
    <property type="component" value="Unassembled WGS sequence"/>
</dbReference>
<dbReference type="SUPFAM" id="SSF48371">
    <property type="entry name" value="ARM repeat"/>
    <property type="match status" value="1"/>
</dbReference>
<name>A0A2H3J1G9_WOLCO</name>
<accession>A0A2H3J1G9</accession>
<protein>
    <submittedName>
        <fullName evidence="6">ARM repeat-containing protein</fullName>
    </submittedName>
</protein>
<dbReference type="Pfam" id="PF22646">
    <property type="entry name" value="PPP2R1A-like_HEAT"/>
    <property type="match status" value="1"/>
</dbReference>
<dbReference type="PROSITE" id="PS50077">
    <property type="entry name" value="HEAT_REPEAT"/>
    <property type="match status" value="7"/>
</dbReference>
<organism evidence="6 7">
    <name type="scientific">Wolfiporia cocos (strain MD-104)</name>
    <name type="common">Brown rot fungus</name>
    <dbReference type="NCBI Taxonomy" id="742152"/>
    <lineage>
        <taxon>Eukaryota</taxon>
        <taxon>Fungi</taxon>
        <taxon>Dikarya</taxon>
        <taxon>Basidiomycota</taxon>
        <taxon>Agaricomycotina</taxon>
        <taxon>Agaricomycetes</taxon>
        <taxon>Polyporales</taxon>
        <taxon>Phaeolaceae</taxon>
        <taxon>Wolfiporia</taxon>
    </lineage>
</organism>
<dbReference type="GO" id="GO:0005829">
    <property type="term" value="C:cytosol"/>
    <property type="evidence" value="ECO:0007669"/>
    <property type="project" value="TreeGrafter"/>
</dbReference>
<dbReference type="Pfam" id="PF22956">
    <property type="entry name" value="VPS15-like_hel"/>
    <property type="match status" value="1"/>
</dbReference>
<feature type="domain" description="Phosphatase 2A Regulatory Subunit A helical" evidence="5">
    <location>
        <begin position="365"/>
        <end position="512"/>
    </location>
</feature>
<dbReference type="InterPro" id="IPR016024">
    <property type="entry name" value="ARM-type_fold"/>
</dbReference>
<feature type="repeat" description="HEAT" evidence="3">
    <location>
        <begin position="562"/>
        <end position="595"/>
    </location>
</feature>
<keyword evidence="1" id="KW-0677">Repeat</keyword>
<dbReference type="InterPro" id="IPR055231">
    <property type="entry name" value="2AA_helical"/>
</dbReference>
<dbReference type="STRING" id="742152.A0A2H3J1G9"/>
<evidence type="ECO:0000259" key="5">
    <source>
        <dbReference type="Pfam" id="PF22956"/>
    </source>
</evidence>
<proteinExistence type="inferred from homology"/>
<keyword evidence="7" id="KW-1185">Reference proteome</keyword>
<feature type="repeat" description="HEAT" evidence="3">
    <location>
        <begin position="323"/>
        <end position="361"/>
    </location>
</feature>
<evidence type="ECO:0000259" key="4">
    <source>
        <dbReference type="Pfam" id="PF22646"/>
    </source>
</evidence>
<dbReference type="GO" id="GO:0019888">
    <property type="term" value="F:protein phosphatase regulator activity"/>
    <property type="evidence" value="ECO:0007669"/>
    <property type="project" value="TreeGrafter"/>
</dbReference>
<evidence type="ECO:0000313" key="7">
    <source>
        <dbReference type="Proteomes" id="UP000218811"/>
    </source>
</evidence>
<evidence type="ECO:0000313" key="6">
    <source>
        <dbReference type="EMBL" id="PCH33633.1"/>
    </source>
</evidence>
<dbReference type="PANTHER" id="PTHR10648">
    <property type="entry name" value="SERINE/THREONINE-PROTEIN PHOSPHATASE PP2A 65 KDA REGULATORY SUBUNIT"/>
    <property type="match status" value="1"/>
</dbReference>
<dbReference type="AlphaFoldDB" id="A0A2H3J1G9"/>
<feature type="repeat" description="HEAT" evidence="3">
    <location>
        <begin position="362"/>
        <end position="400"/>
    </location>
</feature>
<dbReference type="GO" id="GO:0000159">
    <property type="term" value="C:protein phosphatase type 2A complex"/>
    <property type="evidence" value="ECO:0007669"/>
    <property type="project" value="TreeGrafter"/>
</dbReference>
<dbReference type="InterPro" id="IPR011989">
    <property type="entry name" value="ARM-like"/>
</dbReference>
<dbReference type="InterPro" id="IPR051023">
    <property type="entry name" value="PP2A_Regulatory_Subunit_A"/>
</dbReference>
<feature type="repeat" description="HEAT" evidence="3">
    <location>
        <begin position="518"/>
        <end position="551"/>
    </location>
</feature>
<feature type="repeat" description="HEAT" evidence="3">
    <location>
        <begin position="401"/>
        <end position="439"/>
    </location>
</feature>
<feature type="repeat" description="HEAT" evidence="3">
    <location>
        <begin position="245"/>
        <end position="283"/>
    </location>
</feature>
<dbReference type="OMA" id="NRVEAMQ"/>
<dbReference type="EMBL" id="KB467831">
    <property type="protein sequence ID" value="PCH33633.1"/>
    <property type="molecule type" value="Genomic_DNA"/>
</dbReference>
<dbReference type="InterPro" id="IPR054573">
    <property type="entry name" value="PP2A/SF3B1-like_HEAT"/>
</dbReference>
<dbReference type="GO" id="GO:0005634">
    <property type="term" value="C:nucleus"/>
    <property type="evidence" value="ECO:0007669"/>
    <property type="project" value="TreeGrafter"/>
</dbReference>
<evidence type="ECO:0000256" key="3">
    <source>
        <dbReference type="PROSITE-ProRule" id="PRU00103"/>
    </source>
</evidence>
<dbReference type="OrthoDB" id="340346at2759"/>
<dbReference type="FunFam" id="1.25.10.10:FF:000011">
    <property type="entry name" value="Serine/threonine-protein phosphatase 2A regulatory subunit A alpha isoform"/>
    <property type="match status" value="1"/>
</dbReference>
<evidence type="ECO:0000256" key="1">
    <source>
        <dbReference type="ARBA" id="ARBA00022737"/>
    </source>
</evidence>